<dbReference type="Proteomes" id="UP000034176">
    <property type="component" value="Unassembled WGS sequence"/>
</dbReference>
<dbReference type="SUPFAM" id="SSF46561">
    <property type="entry name" value="Ribosomal protein L29 (L29p)"/>
    <property type="match status" value="1"/>
</dbReference>
<comment type="caution">
    <text evidence="6">The sequence shown here is derived from an EMBL/GenBank/DDBJ whole genome shotgun (WGS) entry which is preliminary data.</text>
</comment>
<dbReference type="AlphaFoldDB" id="A0A0G0B7W0"/>
<dbReference type="NCBIfam" id="TIGR00012">
    <property type="entry name" value="L29"/>
    <property type="match status" value="1"/>
</dbReference>
<protein>
    <recommendedName>
        <fullName evidence="4">Large ribosomal subunit protein uL29</fullName>
    </recommendedName>
    <alternativeName>
        <fullName evidence="5">50S ribosomal protein L29</fullName>
    </alternativeName>
</protein>
<dbReference type="GO" id="GO:0003735">
    <property type="term" value="F:structural constituent of ribosome"/>
    <property type="evidence" value="ECO:0007669"/>
    <property type="project" value="InterPro"/>
</dbReference>
<reference evidence="6 7" key="1">
    <citation type="journal article" date="2015" name="Nature">
        <title>rRNA introns, odd ribosomes, and small enigmatic genomes across a large radiation of phyla.</title>
        <authorList>
            <person name="Brown C.T."/>
            <person name="Hug L.A."/>
            <person name="Thomas B.C."/>
            <person name="Sharon I."/>
            <person name="Castelle C.J."/>
            <person name="Singh A."/>
            <person name="Wilkins M.J."/>
            <person name="Williams K.H."/>
            <person name="Banfield J.F."/>
        </authorList>
    </citation>
    <scope>NUCLEOTIDE SEQUENCE [LARGE SCALE GENOMIC DNA]</scope>
</reference>
<dbReference type="Gene3D" id="1.10.287.310">
    <property type="match status" value="1"/>
</dbReference>
<proteinExistence type="inferred from homology"/>
<dbReference type="Pfam" id="PF00831">
    <property type="entry name" value="Ribosomal_L29"/>
    <property type="match status" value="1"/>
</dbReference>
<dbReference type="InterPro" id="IPR036049">
    <property type="entry name" value="Ribosomal_uL29_sf"/>
</dbReference>
<evidence type="ECO:0000256" key="1">
    <source>
        <dbReference type="ARBA" id="ARBA00009254"/>
    </source>
</evidence>
<evidence type="ECO:0000313" key="6">
    <source>
        <dbReference type="EMBL" id="KKP59806.1"/>
    </source>
</evidence>
<evidence type="ECO:0000256" key="2">
    <source>
        <dbReference type="ARBA" id="ARBA00022980"/>
    </source>
</evidence>
<dbReference type="EMBL" id="LBPN01000002">
    <property type="protein sequence ID" value="KKP59806.1"/>
    <property type="molecule type" value="Genomic_DNA"/>
</dbReference>
<name>A0A0G0B7W0_9BACT</name>
<dbReference type="STRING" id="1618434.UR52_C0002G0034"/>
<keyword evidence="3" id="KW-0687">Ribonucleoprotein</keyword>
<evidence type="ECO:0000256" key="3">
    <source>
        <dbReference type="ARBA" id="ARBA00023274"/>
    </source>
</evidence>
<sequence>MKRKDFLSLRQKNIKDLQKNLVEKRQAITKYSLERNVKQIKNTRQKTVIKDDIAKILTVLKEFEMQKQGEKKS</sequence>
<keyword evidence="2" id="KW-0689">Ribosomal protein</keyword>
<organism evidence="6 7">
    <name type="scientific">Candidatus Gottesmanbacteria bacterium GW2011_GWA1_34_13</name>
    <dbReference type="NCBI Taxonomy" id="1618434"/>
    <lineage>
        <taxon>Bacteria</taxon>
        <taxon>Candidatus Gottesmaniibacteriota</taxon>
    </lineage>
</organism>
<dbReference type="GO" id="GO:0005840">
    <property type="term" value="C:ribosome"/>
    <property type="evidence" value="ECO:0007669"/>
    <property type="project" value="UniProtKB-KW"/>
</dbReference>
<dbReference type="GO" id="GO:1990904">
    <property type="term" value="C:ribonucleoprotein complex"/>
    <property type="evidence" value="ECO:0007669"/>
    <property type="project" value="UniProtKB-KW"/>
</dbReference>
<gene>
    <name evidence="6" type="ORF">UR52_C0002G0034</name>
</gene>
<evidence type="ECO:0000256" key="5">
    <source>
        <dbReference type="ARBA" id="ARBA00035476"/>
    </source>
</evidence>
<dbReference type="GO" id="GO:0006412">
    <property type="term" value="P:translation"/>
    <property type="evidence" value="ECO:0007669"/>
    <property type="project" value="InterPro"/>
</dbReference>
<evidence type="ECO:0000313" key="7">
    <source>
        <dbReference type="Proteomes" id="UP000034176"/>
    </source>
</evidence>
<dbReference type="InterPro" id="IPR001854">
    <property type="entry name" value="Ribosomal_uL29"/>
</dbReference>
<evidence type="ECO:0000256" key="4">
    <source>
        <dbReference type="ARBA" id="ARBA00035204"/>
    </source>
</evidence>
<comment type="similarity">
    <text evidence="1">Belongs to the universal ribosomal protein uL29 family.</text>
</comment>
<accession>A0A0G0B7W0</accession>